<dbReference type="InterPro" id="IPR027417">
    <property type="entry name" value="P-loop_NTPase"/>
</dbReference>
<dbReference type="Pfam" id="PF00071">
    <property type="entry name" value="Ras"/>
    <property type="match status" value="1"/>
</dbReference>
<evidence type="ECO:0000313" key="2">
    <source>
        <dbReference type="EMBL" id="OQR92115.1"/>
    </source>
</evidence>
<dbReference type="SMART" id="SM00176">
    <property type="entry name" value="RAN"/>
    <property type="match status" value="1"/>
</dbReference>
<dbReference type="NCBIfam" id="TIGR00231">
    <property type="entry name" value="small_GTP"/>
    <property type="match status" value="1"/>
</dbReference>
<accession>A0A1V9Z268</accession>
<dbReference type="FunFam" id="3.40.50.300:FF:000808">
    <property type="entry name" value="Small GTP-binding protein, putative"/>
    <property type="match status" value="1"/>
</dbReference>
<dbReference type="InterPro" id="IPR050209">
    <property type="entry name" value="Rab_GTPases_membrane_traffic"/>
</dbReference>
<sequence length="342" mass="37606">MATPSPTAQSQVATPATATPVQPYVLAQEQTPELTTRPSLTLDDVTSTISKFVSKINLLPDEPPTLREFLTKFYTERNLPEKLKDIDALVAYYQEGRMHWLYVELDKRYGTNYVENPPCREVVVRRPSAHTAPVAYAPAKPTKAHCSDVVILLGNSGVGKTNLLSRLNKGEFSTDFASTIGVEFLTHVMEIDGTSVKAQIWDTAGQERFHAMMGTYYRKAVGALLVFDVSDQVSFEGIQRWLDQLLQARCGVPVSSSLGNKADVDPAKRAVSTAEAQKFATSHHMNYIETSAKTGANVDRAFRDLLTTVHRTQSLSLESRGRTLSGLDLTSVPKSTSSTDCC</sequence>
<dbReference type="GO" id="GO:0005525">
    <property type="term" value="F:GTP binding"/>
    <property type="evidence" value="ECO:0007669"/>
    <property type="project" value="InterPro"/>
</dbReference>
<dbReference type="InterPro" id="IPR005225">
    <property type="entry name" value="Small_GTP-bd"/>
</dbReference>
<name>A0A1V9Z268_ACHHY</name>
<dbReference type="CDD" id="cd00154">
    <property type="entry name" value="Rab"/>
    <property type="match status" value="1"/>
</dbReference>
<dbReference type="SMART" id="SM00173">
    <property type="entry name" value="RAS"/>
    <property type="match status" value="1"/>
</dbReference>
<dbReference type="Proteomes" id="UP000243579">
    <property type="component" value="Unassembled WGS sequence"/>
</dbReference>
<dbReference type="GO" id="GO:0003924">
    <property type="term" value="F:GTPase activity"/>
    <property type="evidence" value="ECO:0007669"/>
    <property type="project" value="InterPro"/>
</dbReference>
<dbReference type="PRINTS" id="PR00449">
    <property type="entry name" value="RASTRNSFRMNG"/>
</dbReference>
<dbReference type="SMART" id="SM00174">
    <property type="entry name" value="RHO"/>
    <property type="match status" value="1"/>
</dbReference>
<dbReference type="Gene3D" id="3.40.50.300">
    <property type="entry name" value="P-loop containing nucleotide triphosphate hydrolases"/>
    <property type="match status" value="1"/>
</dbReference>
<dbReference type="PROSITE" id="PS51421">
    <property type="entry name" value="RAS"/>
    <property type="match status" value="1"/>
</dbReference>
<dbReference type="InterPro" id="IPR001806">
    <property type="entry name" value="Small_GTPase"/>
</dbReference>
<protein>
    <submittedName>
        <fullName evidence="2">Rab11 family GTPase</fullName>
    </submittedName>
</protein>
<dbReference type="OrthoDB" id="9989112at2759"/>
<evidence type="ECO:0000256" key="1">
    <source>
        <dbReference type="ARBA" id="ARBA00006270"/>
    </source>
</evidence>
<comment type="similarity">
    <text evidence="1">Belongs to the small GTPase superfamily. Rab family.</text>
</comment>
<dbReference type="STRING" id="1202772.A0A1V9Z268"/>
<evidence type="ECO:0000313" key="3">
    <source>
        <dbReference type="Proteomes" id="UP000243579"/>
    </source>
</evidence>
<dbReference type="SUPFAM" id="SSF52540">
    <property type="entry name" value="P-loop containing nucleoside triphosphate hydrolases"/>
    <property type="match status" value="1"/>
</dbReference>
<dbReference type="AlphaFoldDB" id="A0A1V9Z268"/>
<proteinExistence type="inferred from homology"/>
<keyword evidence="3" id="KW-1185">Reference proteome</keyword>
<organism evidence="2 3">
    <name type="scientific">Achlya hypogyna</name>
    <name type="common">Oomycete</name>
    <name type="synonym">Protoachlya hypogyna</name>
    <dbReference type="NCBI Taxonomy" id="1202772"/>
    <lineage>
        <taxon>Eukaryota</taxon>
        <taxon>Sar</taxon>
        <taxon>Stramenopiles</taxon>
        <taxon>Oomycota</taxon>
        <taxon>Saprolegniomycetes</taxon>
        <taxon>Saprolegniales</taxon>
        <taxon>Achlyaceae</taxon>
        <taxon>Achlya</taxon>
    </lineage>
</organism>
<gene>
    <name evidence="2" type="ORF">ACHHYP_04034</name>
</gene>
<dbReference type="PANTHER" id="PTHR47979">
    <property type="entry name" value="DRAB11-RELATED"/>
    <property type="match status" value="1"/>
</dbReference>
<dbReference type="PROSITE" id="PS51419">
    <property type="entry name" value="RAB"/>
    <property type="match status" value="1"/>
</dbReference>
<comment type="caution">
    <text evidence="2">The sequence shown here is derived from an EMBL/GenBank/DDBJ whole genome shotgun (WGS) entry which is preliminary data.</text>
</comment>
<reference evidence="2 3" key="1">
    <citation type="journal article" date="2014" name="Genome Biol. Evol.">
        <title>The secreted proteins of Achlya hypogyna and Thraustotheca clavata identify the ancestral oomycete secretome and reveal gene acquisitions by horizontal gene transfer.</title>
        <authorList>
            <person name="Misner I."/>
            <person name="Blouin N."/>
            <person name="Leonard G."/>
            <person name="Richards T.A."/>
            <person name="Lane C.E."/>
        </authorList>
    </citation>
    <scope>NUCLEOTIDE SEQUENCE [LARGE SCALE GENOMIC DNA]</scope>
    <source>
        <strain evidence="2 3">ATCC 48635</strain>
    </source>
</reference>
<dbReference type="SMART" id="SM00175">
    <property type="entry name" value="RAB"/>
    <property type="match status" value="1"/>
</dbReference>
<dbReference type="EMBL" id="JNBR01000480">
    <property type="protein sequence ID" value="OQR92115.1"/>
    <property type="molecule type" value="Genomic_DNA"/>
</dbReference>